<feature type="domain" description="2Fe-2S ferredoxin-type" evidence="12">
    <location>
        <begin position="348"/>
        <end position="432"/>
    </location>
</feature>
<dbReference type="CDD" id="cd00207">
    <property type="entry name" value="fer2"/>
    <property type="match status" value="1"/>
</dbReference>
<keyword evidence="5" id="KW-0274">FAD</keyword>
<dbReference type="SUPFAM" id="SSF54292">
    <property type="entry name" value="2Fe-2S ferredoxin-like"/>
    <property type="match status" value="1"/>
</dbReference>
<dbReference type="PRINTS" id="PR00371">
    <property type="entry name" value="FPNCR"/>
</dbReference>
<dbReference type="eggNOG" id="COG1018">
    <property type="taxonomic scope" value="Bacteria"/>
</dbReference>
<dbReference type="GO" id="GO:0016491">
    <property type="term" value="F:oxidoreductase activity"/>
    <property type="evidence" value="ECO:0007669"/>
    <property type="project" value="UniProtKB-KW"/>
</dbReference>
<gene>
    <name evidence="14" type="ordered locus">Thivi_4469</name>
</gene>
<dbReference type="AlphaFoldDB" id="I3YGZ8"/>
<evidence type="ECO:0000256" key="5">
    <source>
        <dbReference type="ARBA" id="ARBA00022827"/>
    </source>
</evidence>
<keyword evidence="6" id="KW-0560">Oxidoreductase</keyword>
<evidence type="ECO:0000313" key="14">
    <source>
        <dbReference type="EMBL" id="AFL76266.1"/>
    </source>
</evidence>
<dbReference type="InterPro" id="IPR017927">
    <property type="entry name" value="FAD-bd_FR_type"/>
</dbReference>
<keyword evidence="7" id="KW-0408">Iron</keyword>
<dbReference type="GO" id="GO:0046872">
    <property type="term" value="F:metal ion binding"/>
    <property type="evidence" value="ECO:0007669"/>
    <property type="project" value="UniProtKB-KW"/>
</dbReference>
<evidence type="ECO:0000256" key="10">
    <source>
        <dbReference type="SAM" id="MobiDB-lite"/>
    </source>
</evidence>
<dbReference type="InterPro" id="IPR039261">
    <property type="entry name" value="FNR_nucleotide-bd"/>
</dbReference>
<dbReference type="PROSITE" id="PS51085">
    <property type="entry name" value="2FE2S_FER_2"/>
    <property type="match status" value="1"/>
</dbReference>
<keyword evidence="15" id="KW-1185">Reference proteome</keyword>
<dbReference type="HOGENOM" id="CLU_003827_14_4_6"/>
<dbReference type="InterPro" id="IPR017938">
    <property type="entry name" value="Riboflavin_synthase-like_b-brl"/>
</dbReference>
<keyword evidence="2" id="KW-0285">Flavoprotein</keyword>
<dbReference type="PANTHER" id="PTHR47354:SF8">
    <property type="entry name" value="1,2-PHENYLACETYL-COA EPOXIDASE, SUBUNIT E"/>
    <property type="match status" value="1"/>
</dbReference>
<evidence type="ECO:0000256" key="1">
    <source>
        <dbReference type="ARBA" id="ARBA00001974"/>
    </source>
</evidence>
<dbReference type="Gene3D" id="3.40.50.80">
    <property type="entry name" value="Nucleotide-binding domain of ferredoxin-NADP reductase (FNR) module"/>
    <property type="match status" value="1"/>
</dbReference>
<name>I3YGZ8_THIV6</name>
<evidence type="ECO:0000256" key="7">
    <source>
        <dbReference type="ARBA" id="ARBA00023004"/>
    </source>
</evidence>
<dbReference type="SUPFAM" id="SSF52343">
    <property type="entry name" value="Ferredoxin reductase-like, C-terminal NADP-linked domain"/>
    <property type="match status" value="1"/>
</dbReference>
<keyword evidence="11" id="KW-0812">Transmembrane</keyword>
<dbReference type="InterPro" id="IPR036010">
    <property type="entry name" value="2Fe-2S_ferredoxin-like_sf"/>
</dbReference>
<dbReference type="OrthoDB" id="9796486at2"/>
<dbReference type="Gene3D" id="3.10.20.30">
    <property type="match status" value="1"/>
</dbReference>
<dbReference type="STRING" id="765911.Thivi_4469"/>
<dbReference type="InterPro" id="IPR001709">
    <property type="entry name" value="Flavoprot_Pyr_Nucl_cyt_Rdtase"/>
</dbReference>
<feature type="domain" description="FAD-binding FR-type" evidence="13">
    <location>
        <begin position="75"/>
        <end position="195"/>
    </location>
</feature>
<dbReference type="EMBL" id="CP003154">
    <property type="protein sequence ID" value="AFL76266.1"/>
    <property type="molecule type" value="Genomic_DNA"/>
</dbReference>
<evidence type="ECO:0000256" key="3">
    <source>
        <dbReference type="ARBA" id="ARBA00022714"/>
    </source>
</evidence>
<evidence type="ECO:0000256" key="4">
    <source>
        <dbReference type="ARBA" id="ARBA00022723"/>
    </source>
</evidence>
<evidence type="ECO:0000256" key="2">
    <source>
        <dbReference type="ARBA" id="ARBA00022630"/>
    </source>
</evidence>
<dbReference type="SUPFAM" id="SSF63380">
    <property type="entry name" value="Riboflavin synthase domain-like"/>
    <property type="match status" value="1"/>
</dbReference>
<proteinExistence type="predicted"/>
<dbReference type="GO" id="GO:0050660">
    <property type="term" value="F:flavin adenine dinucleotide binding"/>
    <property type="evidence" value="ECO:0007669"/>
    <property type="project" value="TreeGrafter"/>
</dbReference>
<dbReference type="Gene3D" id="2.40.30.10">
    <property type="entry name" value="Translation factors"/>
    <property type="match status" value="1"/>
</dbReference>
<dbReference type="GO" id="GO:0051537">
    <property type="term" value="F:2 iron, 2 sulfur cluster binding"/>
    <property type="evidence" value="ECO:0007669"/>
    <property type="project" value="UniProtKB-KW"/>
</dbReference>
<keyword evidence="11" id="KW-0472">Membrane</keyword>
<feature type="region of interest" description="Disordered" evidence="10">
    <location>
        <begin position="47"/>
        <end position="72"/>
    </location>
</feature>
<dbReference type="InterPro" id="IPR050415">
    <property type="entry name" value="MRET"/>
</dbReference>
<dbReference type="PRINTS" id="PR00406">
    <property type="entry name" value="CYTB5RDTASE"/>
</dbReference>
<reference evidence="14 15" key="1">
    <citation type="submission" date="2012-06" db="EMBL/GenBank/DDBJ databases">
        <title>Complete sequence of Thiocystis violascens DSM 198.</title>
        <authorList>
            <consortium name="US DOE Joint Genome Institute"/>
            <person name="Lucas S."/>
            <person name="Han J."/>
            <person name="Lapidus A."/>
            <person name="Cheng J.-F."/>
            <person name="Goodwin L."/>
            <person name="Pitluck S."/>
            <person name="Peters L."/>
            <person name="Ovchinnikova G."/>
            <person name="Teshima H."/>
            <person name="Detter J.C."/>
            <person name="Han C."/>
            <person name="Tapia R."/>
            <person name="Land M."/>
            <person name="Hauser L."/>
            <person name="Kyrpides N."/>
            <person name="Ivanova N."/>
            <person name="Pagani I."/>
            <person name="Vogl K."/>
            <person name="Liu Z."/>
            <person name="Frigaard N.-U."/>
            <person name="Bryant D."/>
            <person name="Woyke T."/>
        </authorList>
    </citation>
    <scope>NUCLEOTIDE SEQUENCE [LARGE SCALE GENOMIC DNA]</scope>
    <source>
        <strain evidence="15">ATCC 17096 / DSM 198 / 6111</strain>
    </source>
</reference>
<keyword evidence="3" id="KW-0001">2Fe-2S</keyword>
<keyword evidence="4" id="KW-0479">Metal-binding</keyword>
<keyword evidence="8" id="KW-0411">Iron-sulfur</keyword>
<sequence>MSTTTFTLLIGTLILGQIVGFVAWGLSRQRARYRALERQGAEFGALDPMGRTAADQPLDTSSTPALTGAPGPAWSGERDFVVQRRVIEDGNASVCSFYLVPADGAPLPLYRPGQYLTFKLDVPDPAGHATKQVVRCYSLSDRPRADMYRVSIKRVPAPPGKPDAPPGIASNHFHDRIQEGSRLSVRAPSGHFHLNEDGELPIVLIAGGIGITPLLSILNTLAHWADPREVWLFYGVRNRGEHIMKEHLESLCDSHPEFRLQVCYAEPSEEDIPGVDYQHQGWLDIQLLQRTLHFGRYEFYVCGPPPMMEMLVPALEASGVAPEDIHYESFGPASLTKRRAPAPTAVSAPVAVRFSQSGKTVQWDPAAESLLELAEDQGIRVDSGCRAGSCGSCQTAIESGEVSYQQTPDADVKPGHCLLCITTPATDLTLAL</sequence>
<dbReference type="PANTHER" id="PTHR47354">
    <property type="entry name" value="NADH OXIDOREDUCTASE HCR"/>
    <property type="match status" value="1"/>
</dbReference>
<evidence type="ECO:0000256" key="8">
    <source>
        <dbReference type="ARBA" id="ARBA00023014"/>
    </source>
</evidence>
<dbReference type="Pfam" id="PF00111">
    <property type="entry name" value="Fer2"/>
    <property type="match status" value="1"/>
</dbReference>
<evidence type="ECO:0000259" key="12">
    <source>
        <dbReference type="PROSITE" id="PS51085"/>
    </source>
</evidence>
<dbReference type="Proteomes" id="UP000006062">
    <property type="component" value="Chromosome"/>
</dbReference>
<feature type="transmembrane region" description="Helical" evidence="11">
    <location>
        <begin position="6"/>
        <end position="26"/>
    </location>
</feature>
<accession>I3YGZ8</accession>
<keyword evidence="11" id="KW-1133">Transmembrane helix</keyword>
<dbReference type="CDD" id="cd06184">
    <property type="entry name" value="flavohem_like_fad_nad_binding"/>
    <property type="match status" value="1"/>
</dbReference>
<dbReference type="RefSeq" id="WP_014780640.1">
    <property type="nucleotide sequence ID" value="NC_018012.1"/>
</dbReference>
<evidence type="ECO:0000256" key="11">
    <source>
        <dbReference type="SAM" id="Phobius"/>
    </source>
</evidence>
<comment type="cofactor">
    <cofactor evidence="1">
        <name>FAD</name>
        <dbReference type="ChEBI" id="CHEBI:57692"/>
    </cofactor>
</comment>
<dbReference type="PROSITE" id="PS00197">
    <property type="entry name" value="2FE2S_FER_1"/>
    <property type="match status" value="1"/>
</dbReference>
<evidence type="ECO:0000256" key="6">
    <source>
        <dbReference type="ARBA" id="ARBA00023002"/>
    </source>
</evidence>
<organism evidence="14 15">
    <name type="scientific">Thiocystis violascens (strain ATCC 17096 / DSM 198 / 6111)</name>
    <name type="common">Chromatium violascens</name>
    <dbReference type="NCBI Taxonomy" id="765911"/>
    <lineage>
        <taxon>Bacteria</taxon>
        <taxon>Pseudomonadati</taxon>
        <taxon>Pseudomonadota</taxon>
        <taxon>Gammaproteobacteria</taxon>
        <taxon>Chromatiales</taxon>
        <taxon>Chromatiaceae</taxon>
        <taxon>Thiocystis</taxon>
    </lineage>
</organism>
<dbReference type="InterPro" id="IPR001433">
    <property type="entry name" value="OxRdtase_FAD/NAD-bd"/>
</dbReference>
<evidence type="ECO:0000259" key="13">
    <source>
        <dbReference type="PROSITE" id="PS51384"/>
    </source>
</evidence>
<dbReference type="InterPro" id="IPR001041">
    <property type="entry name" value="2Fe-2S_ferredoxin-type"/>
</dbReference>
<evidence type="ECO:0000313" key="15">
    <source>
        <dbReference type="Proteomes" id="UP000006062"/>
    </source>
</evidence>
<dbReference type="InterPro" id="IPR012675">
    <property type="entry name" value="Beta-grasp_dom_sf"/>
</dbReference>
<dbReference type="KEGG" id="tvi:Thivi_4469"/>
<dbReference type="PROSITE" id="PS51384">
    <property type="entry name" value="FAD_FR"/>
    <property type="match status" value="1"/>
</dbReference>
<protein>
    <submittedName>
        <fullName evidence="14">Flavodoxin reductase family protein</fullName>
    </submittedName>
</protein>
<dbReference type="InterPro" id="IPR006058">
    <property type="entry name" value="2Fe2S_fd_BS"/>
</dbReference>
<dbReference type="Pfam" id="PF00175">
    <property type="entry name" value="NAD_binding_1"/>
    <property type="match status" value="1"/>
</dbReference>
<evidence type="ECO:0000256" key="9">
    <source>
        <dbReference type="ARBA" id="ARBA00034078"/>
    </source>
</evidence>
<comment type="cofactor">
    <cofactor evidence="9">
        <name>[2Fe-2S] cluster</name>
        <dbReference type="ChEBI" id="CHEBI:190135"/>
    </cofactor>
</comment>